<proteinExistence type="predicted"/>
<keyword evidence="2" id="KW-1185">Reference proteome</keyword>
<dbReference type="Proteomes" id="UP001442841">
    <property type="component" value="Chromosome"/>
</dbReference>
<evidence type="ECO:0000313" key="2">
    <source>
        <dbReference type="Proteomes" id="UP001442841"/>
    </source>
</evidence>
<evidence type="ECO:0000313" key="1">
    <source>
        <dbReference type="EMBL" id="XAN06302.1"/>
    </source>
</evidence>
<dbReference type="EMBL" id="CP154795">
    <property type="protein sequence ID" value="XAN06302.1"/>
    <property type="molecule type" value="Genomic_DNA"/>
</dbReference>
<dbReference type="InterPro" id="IPR012467">
    <property type="entry name" value="DUF1684"/>
</dbReference>
<protein>
    <submittedName>
        <fullName evidence="1">DUF1684 domain-containing protein</fullName>
    </submittedName>
</protein>
<dbReference type="PANTHER" id="PTHR41913">
    <property type="entry name" value="DUF1684 DOMAIN-CONTAINING PROTEIN"/>
    <property type="match status" value="1"/>
</dbReference>
<gene>
    <name evidence="1" type="ORF">AADG42_02945</name>
</gene>
<dbReference type="RefSeq" id="WP_425307736.1">
    <property type="nucleotide sequence ID" value="NZ_CP154795.1"/>
</dbReference>
<name>A0ABZ3FN57_9ACTN</name>
<dbReference type="Pfam" id="PF07920">
    <property type="entry name" value="DUF1684"/>
    <property type="match status" value="1"/>
</dbReference>
<accession>A0ABZ3FN57</accession>
<organism evidence="1 2">
    <name type="scientific">Ammonicoccus fulvus</name>
    <dbReference type="NCBI Taxonomy" id="3138240"/>
    <lineage>
        <taxon>Bacteria</taxon>
        <taxon>Bacillati</taxon>
        <taxon>Actinomycetota</taxon>
        <taxon>Actinomycetes</taxon>
        <taxon>Propionibacteriales</taxon>
        <taxon>Propionibacteriaceae</taxon>
        <taxon>Ammonicoccus</taxon>
    </lineage>
</organism>
<dbReference type="PANTHER" id="PTHR41913:SF1">
    <property type="entry name" value="DUF1684 DOMAIN-CONTAINING PROTEIN"/>
    <property type="match status" value="1"/>
</dbReference>
<reference evidence="1 2" key="1">
    <citation type="submission" date="2024-04" db="EMBL/GenBank/DDBJ databases">
        <title>Isolation of an actinomycete strain from pig manure.</title>
        <authorList>
            <person name="Gong T."/>
            <person name="Yu Z."/>
            <person name="An M."/>
            <person name="Wei C."/>
            <person name="Yang W."/>
            <person name="Liu L."/>
        </authorList>
    </citation>
    <scope>NUCLEOTIDE SEQUENCE [LARGE SCALE GENOMIC DNA]</scope>
    <source>
        <strain evidence="1 2">ZF39</strain>
    </source>
</reference>
<sequence length="259" mass="28997">MSAVSDWQEFRAKREAELASPFGWLTLTGFHWLDSEPEEVAGLPGRWSADGTDAFLDATTADRLIVDGQPVDGRSVKTVAETARTPWAEHDGTDIELLRRGGRLAIRMRQESSADRENFRGVPTYDYDPAWVITARFEPKPEGAKIDVATHKPELRQNLPYVGDVVFELDGQPQRLAATNIKTGPSIEFHDPTNGDETEAWRQLKFDWPDADGKVTLDFNRTINMWFAFTDHATCPKPADGNTITVAVRAGEKKAEREL</sequence>